<reference evidence="1" key="1">
    <citation type="submission" date="2014-09" db="EMBL/GenBank/DDBJ databases">
        <authorList>
            <person name="Magalhaes I.L.F."/>
            <person name="Oliveira U."/>
            <person name="Santos F.R."/>
            <person name="Vidigal T.H.D.A."/>
            <person name="Brescovit A.D."/>
            <person name="Santos A.J."/>
        </authorList>
    </citation>
    <scope>NUCLEOTIDE SEQUENCE</scope>
    <source>
        <tissue evidence="1">Shoot tissue taken approximately 20 cm above the soil surface</tissue>
    </source>
</reference>
<dbReference type="AlphaFoldDB" id="A0A0A9CM11"/>
<reference evidence="1" key="2">
    <citation type="journal article" date="2015" name="Data Brief">
        <title>Shoot transcriptome of the giant reed, Arundo donax.</title>
        <authorList>
            <person name="Barrero R.A."/>
            <person name="Guerrero F.D."/>
            <person name="Moolhuijzen P."/>
            <person name="Goolsby J.A."/>
            <person name="Tidwell J."/>
            <person name="Bellgard S.E."/>
            <person name="Bellgard M.I."/>
        </authorList>
    </citation>
    <scope>NUCLEOTIDE SEQUENCE</scope>
    <source>
        <tissue evidence="1">Shoot tissue taken approximately 20 cm above the soil surface</tissue>
    </source>
</reference>
<proteinExistence type="predicted"/>
<name>A0A0A9CM11_ARUDO</name>
<sequence>MHLQKERSNILLQNVQTTYLYVVRTRLAIPIVVPILLGPSTNASSLLYLCYGPEASAVQTRSDVPFTVHH</sequence>
<organism evidence="1">
    <name type="scientific">Arundo donax</name>
    <name type="common">Giant reed</name>
    <name type="synonym">Donax arundinaceus</name>
    <dbReference type="NCBI Taxonomy" id="35708"/>
    <lineage>
        <taxon>Eukaryota</taxon>
        <taxon>Viridiplantae</taxon>
        <taxon>Streptophyta</taxon>
        <taxon>Embryophyta</taxon>
        <taxon>Tracheophyta</taxon>
        <taxon>Spermatophyta</taxon>
        <taxon>Magnoliopsida</taxon>
        <taxon>Liliopsida</taxon>
        <taxon>Poales</taxon>
        <taxon>Poaceae</taxon>
        <taxon>PACMAD clade</taxon>
        <taxon>Arundinoideae</taxon>
        <taxon>Arundineae</taxon>
        <taxon>Arundo</taxon>
    </lineage>
</organism>
<dbReference type="EMBL" id="GBRH01220546">
    <property type="protein sequence ID" value="JAD77349.1"/>
    <property type="molecule type" value="Transcribed_RNA"/>
</dbReference>
<evidence type="ECO:0000313" key="1">
    <source>
        <dbReference type="EMBL" id="JAD77349.1"/>
    </source>
</evidence>
<accession>A0A0A9CM11</accession>
<protein>
    <submittedName>
        <fullName evidence="1">Uncharacterized protein</fullName>
    </submittedName>
</protein>